<dbReference type="Pfam" id="PF10035">
    <property type="entry name" value="DUF2179"/>
    <property type="match status" value="1"/>
</dbReference>
<comment type="caution">
    <text evidence="8">The sequence shown here is derived from an EMBL/GenBank/DDBJ whole genome shotgun (WGS) entry which is preliminary data.</text>
</comment>
<dbReference type="InterPro" id="IPR003740">
    <property type="entry name" value="YitT"/>
</dbReference>
<evidence type="ECO:0000256" key="4">
    <source>
        <dbReference type="ARBA" id="ARBA00022989"/>
    </source>
</evidence>
<feature type="transmembrane region" description="Helical" evidence="6">
    <location>
        <begin position="116"/>
        <end position="134"/>
    </location>
</feature>
<dbReference type="InterPro" id="IPR015867">
    <property type="entry name" value="N-reg_PII/ATP_PRibTrfase_C"/>
</dbReference>
<evidence type="ECO:0000256" key="5">
    <source>
        <dbReference type="ARBA" id="ARBA00023136"/>
    </source>
</evidence>
<dbReference type="PANTHER" id="PTHR33545:SF10">
    <property type="entry name" value="UPF0750 MEMBRANE PROTEIN YPJC"/>
    <property type="match status" value="1"/>
</dbReference>
<dbReference type="PIRSF" id="PIRSF006483">
    <property type="entry name" value="Membrane_protein_YitT"/>
    <property type="match status" value="1"/>
</dbReference>
<dbReference type="CDD" id="cd16380">
    <property type="entry name" value="YitT_C"/>
    <property type="match status" value="1"/>
</dbReference>
<feature type="domain" description="DUF2179" evidence="7">
    <location>
        <begin position="229"/>
        <end position="283"/>
    </location>
</feature>
<proteinExistence type="predicted"/>
<evidence type="ECO:0000256" key="6">
    <source>
        <dbReference type="SAM" id="Phobius"/>
    </source>
</evidence>
<organism evidence="8 9">
    <name type="scientific">Marinicrinis sediminis</name>
    <dbReference type="NCBI Taxonomy" id="1652465"/>
    <lineage>
        <taxon>Bacteria</taxon>
        <taxon>Bacillati</taxon>
        <taxon>Bacillota</taxon>
        <taxon>Bacilli</taxon>
        <taxon>Bacillales</taxon>
        <taxon>Paenibacillaceae</taxon>
    </lineage>
</organism>
<reference evidence="9" key="1">
    <citation type="journal article" date="2019" name="Int. J. Syst. Evol. Microbiol.">
        <title>The Global Catalogue of Microorganisms (GCM) 10K type strain sequencing project: providing services to taxonomists for standard genome sequencing and annotation.</title>
        <authorList>
            <consortium name="The Broad Institute Genomics Platform"/>
            <consortium name="The Broad Institute Genome Sequencing Center for Infectious Disease"/>
            <person name="Wu L."/>
            <person name="Ma J."/>
        </authorList>
    </citation>
    <scope>NUCLEOTIDE SEQUENCE [LARGE SCALE GENOMIC DNA]</scope>
    <source>
        <strain evidence="9">KCTC 33676</strain>
    </source>
</reference>
<evidence type="ECO:0000256" key="3">
    <source>
        <dbReference type="ARBA" id="ARBA00022692"/>
    </source>
</evidence>
<feature type="transmembrane region" description="Helical" evidence="6">
    <location>
        <begin position="50"/>
        <end position="72"/>
    </location>
</feature>
<dbReference type="InterPro" id="IPR019264">
    <property type="entry name" value="DUF2179"/>
</dbReference>
<feature type="transmembrane region" description="Helical" evidence="6">
    <location>
        <begin position="12"/>
        <end position="30"/>
    </location>
</feature>
<name>A0ABW5RD84_9BACL</name>
<dbReference type="Proteomes" id="UP001597497">
    <property type="component" value="Unassembled WGS sequence"/>
</dbReference>
<accession>A0ABW5RD84</accession>
<sequence>MSQNRWKTTYQQLIPILLGTAIYAFSLHIFLIPNELMEGGVTGIALLLKYALNVSPSYTTLLVNIPLFYLGWRYVGRTAMFYTVFGTLSLSFFLWIMEYLIHRGWISTFQSEEDYLLAALYAGATLGLGLGIVFRFGGTTGGSDIIARIGSKKFGWSMGQVILFIDAIVIGTSAFYIPIQKIFYTLIVVFVAAKMIDFIQEGAYAAKAFTIISDHPKEIAERISSEMDRGMTYLSAKGGFSRQPKEVVYCVVSRQEVRKLKQIVKEIDARAFLIISDVHDVLGEGFREEE</sequence>
<comment type="subcellular location">
    <subcellularLocation>
        <location evidence="1">Cell membrane</location>
        <topology evidence="1">Multi-pass membrane protein</topology>
    </subcellularLocation>
</comment>
<keyword evidence="4 6" id="KW-1133">Transmembrane helix</keyword>
<keyword evidence="5 6" id="KW-0472">Membrane</keyword>
<dbReference type="PANTHER" id="PTHR33545">
    <property type="entry name" value="UPF0750 MEMBRANE PROTEIN YITT-RELATED"/>
    <property type="match status" value="1"/>
</dbReference>
<keyword evidence="9" id="KW-1185">Reference proteome</keyword>
<dbReference type="Gene3D" id="3.30.70.120">
    <property type="match status" value="1"/>
</dbReference>
<keyword evidence="2" id="KW-1003">Cell membrane</keyword>
<protein>
    <submittedName>
        <fullName evidence="8">YitT family protein</fullName>
    </submittedName>
</protein>
<dbReference type="Pfam" id="PF02588">
    <property type="entry name" value="YitT_membrane"/>
    <property type="match status" value="1"/>
</dbReference>
<dbReference type="EMBL" id="JBHUMM010000043">
    <property type="protein sequence ID" value="MFD2672922.1"/>
    <property type="molecule type" value="Genomic_DNA"/>
</dbReference>
<gene>
    <name evidence="8" type="ORF">ACFSUC_15235</name>
</gene>
<dbReference type="RefSeq" id="WP_379930484.1">
    <property type="nucleotide sequence ID" value="NZ_JBHUMM010000043.1"/>
</dbReference>
<dbReference type="InterPro" id="IPR051461">
    <property type="entry name" value="UPF0750_membrane"/>
</dbReference>
<feature type="transmembrane region" description="Helical" evidence="6">
    <location>
        <begin position="154"/>
        <end position="176"/>
    </location>
</feature>
<feature type="transmembrane region" description="Helical" evidence="6">
    <location>
        <begin position="79"/>
        <end position="96"/>
    </location>
</feature>
<keyword evidence="3 6" id="KW-0812">Transmembrane</keyword>
<evidence type="ECO:0000313" key="9">
    <source>
        <dbReference type="Proteomes" id="UP001597497"/>
    </source>
</evidence>
<evidence type="ECO:0000256" key="2">
    <source>
        <dbReference type="ARBA" id="ARBA00022475"/>
    </source>
</evidence>
<evidence type="ECO:0000256" key="1">
    <source>
        <dbReference type="ARBA" id="ARBA00004651"/>
    </source>
</evidence>
<evidence type="ECO:0000313" key="8">
    <source>
        <dbReference type="EMBL" id="MFD2672922.1"/>
    </source>
</evidence>
<evidence type="ECO:0000259" key="7">
    <source>
        <dbReference type="Pfam" id="PF10035"/>
    </source>
</evidence>